<evidence type="ECO:0000259" key="2">
    <source>
        <dbReference type="Pfam" id="PF20474"/>
    </source>
</evidence>
<reference evidence="3" key="1">
    <citation type="submission" date="2022-06" db="EMBL/GenBank/DDBJ databases">
        <title>Uncovering the hologenomic basis of an extraordinary plant invasion.</title>
        <authorList>
            <person name="Bieker V.C."/>
            <person name="Martin M.D."/>
            <person name="Gilbert T."/>
            <person name="Hodgins K."/>
            <person name="Battlay P."/>
            <person name="Petersen B."/>
            <person name="Wilson J."/>
        </authorList>
    </citation>
    <scope>NUCLEOTIDE SEQUENCE</scope>
    <source>
        <strain evidence="3">AA19_3_7</strain>
        <tissue evidence="3">Leaf</tissue>
    </source>
</reference>
<protein>
    <recommendedName>
        <fullName evidence="2">PHL domain-containing protein</fullName>
    </recommendedName>
</protein>
<dbReference type="GO" id="GO:0003712">
    <property type="term" value="F:transcription coregulator activity"/>
    <property type="evidence" value="ECO:0007669"/>
    <property type="project" value="InterPro"/>
</dbReference>
<organism evidence="3 4">
    <name type="scientific">Ambrosia artemisiifolia</name>
    <name type="common">Common ragweed</name>
    <dbReference type="NCBI Taxonomy" id="4212"/>
    <lineage>
        <taxon>Eukaryota</taxon>
        <taxon>Viridiplantae</taxon>
        <taxon>Streptophyta</taxon>
        <taxon>Embryophyta</taxon>
        <taxon>Tracheophyta</taxon>
        <taxon>Spermatophyta</taxon>
        <taxon>Magnoliopsida</taxon>
        <taxon>eudicotyledons</taxon>
        <taxon>Gunneridae</taxon>
        <taxon>Pentapetalae</taxon>
        <taxon>asterids</taxon>
        <taxon>campanulids</taxon>
        <taxon>Asterales</taxon>
        <taxon>Asteraceae</taxon>
        <taxon>Asteroideae</taxon>
        <taxon>Heliantheae alliance</taxon>
        <taxon>Heliantheae</taxon>
        <taxon>Ambrosia</taxon>
    </lineage>
</organism>
<dbReference type="Proteomes" id="UP001206925">
    <property type="component" value="Unassembled WGS sequence"/>
</dbReference>
<dbReference type="GO" id="GO:0000124">
    <property type="term" value="C:SAGA complex"/>
    <property type="evidence" value="ECO:0007669"/>
    <property type="project" value="InterPro"/>
</dbReference>
<dbReference type="GO" id="GO:0006357">
    <property type="term" value="P:regulation of transcription by RNA polymerase II"/>
    <property type="evidence" value="ECO:0007669"/>
    <property type="project" value="TreeGrafter"/>
</dbReference>
<dbReference type="InterPro" id="IPR046467">
    <property type="entry name" value="PHL_dom"/>
</dbReference>
<name>A0AAD5BRS1_AMBAR</name>
<feature type="compositionally biased region" description="Polar residues" evidence="1">
    <location>
        <begin position="66"/>
        <end position="102"/>
    </location>
</feature>
<proteinExistence type="predicted"/>
<evidence type="ECO:0000256" key="1">
    <source>
        <dbReference type="SAM" id="MobiDB-lite"/>
    </source>
</evidence>
<comment type="caution">
    <text evidence="3">The sequence shown here is derived from an EMBL/GenBank/DDBJ whole genome shotgun (WGS) entry which is preliminary data.</text>
</comment>
<dbReference type="PANTHER" id="PTHR13526:SF8">
    <property type="entry name" value="TRANSCRIPTION FACTOR SPT20 HOMOLOG"/>
    <property type="match status" value="1"/>
</dbReference>
<accession>A0AAD5BRS1</accession>
<gene>
    <name evidence="3" type="ORF">M8C21_001823</name>
</gene>
<sequence>MILSEKRDDGTVAMHYGELDDCDYLASEECLPTLPNTHVADLLAAQFCTLILREGYHVEGDHLQPKPTNTVRSSGDQQNNNASGVLSPNTEMPETVSGQPSNEIAKPTDSGTNNNNTCKNASTCKFTTAADLSGQRVIAASKAAATGVATVIPTKSTKLNATTAAKIISYDACIKSVIPIKCNGTEFKHATIRSYVK</sequence>
<keyword evidence="4" id="KW-1185">Reference proteome</keyword>
<evidence type="ECO:0000313" key="3">
    <source>
        <dbReference type="EMBL" id="KAI7728345.1"/>
    </source>
</evidence>
<dbReference type="Pfam" id="PF20474">
    <property type="entry name" value="PHL"/>
    <property type="match status" value="1"/>
</dbReference>
<feature type="region of interest" description="Disordered" evidence="1">
    <location>
        <begin position="61"/>
        <end position="114"/>
    </location>
</feature>
<dbReference type="PANTHER" id="PTHR13526">
    <property type="entry name" value="TRANSCRIPTION FACTOR SPT20 HOMOLOG"/>
    <property type="match status" value="1"/>
</dbReference>
<dbReference type="AlphaFoldDB" id="A0AAD5BRS1"/>
<dbReference type="InterPro" id="IPR021950">
    <property type="entry name" value="Spt20"/>
</dbReference>
<dbReference type="EMBL" id="JAMZMK010011234">
    <property type="protein sequence ID" value="KAI7728345.1"/>
    <property type="molecule type" value="Genomic_DNA"/>
</dbReference>
<evidence type="ECO:0000313" key="4">
    <source>
        <dbReference type="Proteomes" id="UP001206925"/>
    </source>
</evidence>
<feature type="domain" description="PHL" evidence="2">
    <location>
        <begin position="1"/>
        <end position="67"/>
    </location>
</feature>